<evidence type="ECO:0000313" key="3">
    <source>
        <dbReference type="Proteomes" id="UP001295740"/>
    </source>
</evidence>
<dbReference type="AlphaFoldDB" id="A0AAI8VQW5"/>
<feature type="region of interest" description="Disordered" evidence="1">
    <location>
        <begin position="1"/>
        <end position="49"/>
    </location>
</feature>
<sequence length="218" mass="23828">MATRTSAAKVAGTLISNKQKRATVKHSPSKVSKTRAHASVADIEEEEDDHVADIDAVDAIVDAHHNPQLSPKSTLSMLISNSQLLPTLMLNGVTGPVQDESKNESAETQFSFACVWASDEGALTSNLDNAVDEGSPQEDTSIWETILKVREEEHKRQAEQSDTITHHDRLRGLPGRIQSRRRSRSLLEGAGKGGMRHTNSSIVGFTSRPFSPHHPRNP</sequence>
<name>A0AAI8VQW5_9PEZI</name>
<proteinExistence type="predicted"/>
<dbReference type="Proteomes" id="UP001295740">
    <property type="component" value="Unassembled WGS sequence"/>
</dbReference>
<evidence type="ECO:0000313" key="2">
    <source>
        <dbReference type="EMBL" id="CAJ2512416.1"/>
    </source>
</evidence>
<gene>
    <name evidence="2" type="ORF">KHLLAP_LOCUS12884</name>
</gene>
<feature type="compositionally biased region" description="Basic residues" evidence="1">
    <location>
        <begin position="18"/>
        <end position="36"/>
    </location>
</feature>
<protein>
    <submittedName>
        <fullName evidence="2">Uu.00g054310.m01.CDS01</fullName>
    </submittedName>
</protein>
<accession>A0AAI8VQW5</accession>
<organism evidence="2 3">
    <name type="scientific">Anthostomella pinea</name>
    <dbReference type="NCBI Taxonomy" id="933095"/>
    <lineage>
        <taxon>Eukaryota</taxon>
        <taxon>Fungi</taxon>
        <taxon>Dikarya</taxon>
        <taxon>Ascomycota</taxon>
        <taxon>Pezizomycotina</taxon>
        <taxon>Sordariomycetes</taxon>
        <taxon>Xylariomycetidae</taxon>
        <taxon>Xylariales</taxon>
        <taxon>Xylariaceae</taxon>
        <taxon>Anthostomella</taxon>
    </lineage>
</organism>
<feature type="region of interest" description="Disordered" evidence="1">
    <location>
        <begin position="176"/>
        <end position="218"/>
    </location>
</feature>
<reference evidence="2" key="1">
    <citation type="submission" date="2023-10" db="EMBL/GenBank/DDBJ databases">
        <authorList>
            <person name="Hackl T."/>
        </authorList>
    </citation>
    <scope>NUCLEOTIDE SEQUENCE</scope>
</reference>
<keyword evidence="3" id="KW-1185">Reference proteome</keyword>
<dbReference type="EMBL" id="CAUWAG010000019">
    <property type="protein sequence ID" value="CAJ2512416.1"/>
    <property type="molecule type" value="Genomic_DNA"/>
</dbReference>
<comment type="caution">
    <text evidence="2">The sequence shown here is derived from an EMBL/GenBank/DDBJ whole genome shotgun (WGS) entry which is preliminary data.</text>
</comment>
<evidence type="ECO:0000256" key="1">
    <source>
        <dbReference type="SAM" id="MobiDB-lite"/>
    </source>
</evidence>